<dbReference type="STRING" id="41427.A0A182JI10"/>
<dbReference type="SUPFAM" id="SSF52777">
    <property type="entry name" value="CoA-dependent acyltransferases"/>
    <property type="match status" value="2"/>
</dbReference>
<evidence type="ECO:0000313" key="11">
    <source>
        <dbReference type="EnsemblMetazoa" id="AATE018469-PA.1"/>
    </source>
</evidence>
<sequence>MLRITKSHWAPLAGAARAKSTTAQPTTTGDEYQYLQRSKIPMLHFQPSLPRLPIPELEKTCTRYLAAQEPLLAPEAFERTKTAVKQFAVGDGPKLQALLKEFDAQNKHTSYISEPWFDMYLRDRAPLPLNYNPLLMMNPDPRPEYNDQLLRTTNLIVSSLRFMKSLRARVLEPEVFHMNPAKSDTPTFRTVTSMMPSFISTYVAYAFKAFPLDMSQYQGLFGGTRIPELGKDRIYRSDSSRHVLVLRKGNMYAVDVLDEVGNIEQPATLLARFERILNDTKPPAADPLGLLTTENRDRWAAARSHLAQLGNNAKSLELVDSALFCVCLDDSTIIPDNPIPAIRNFLFGDGTNRWFDKSFSLIVAKDGTAGINFEHSWGDGVAVLRYFQEIFKETTTAPFAQPGLKGSDPGASSNPIVPIDFTLDEHVRGAVRAAENHHNTVIDSLDMNYMKFEGINKSVCKKQRISPDSVMQLGFQLAFYKQHGRFVATYESCSTAAFRHGRTETMRPCTLATREFCEEIARGDGPKKKSLAELRELMNKCSTVHGQLTKEAAMGQGFDRHLFGLRHTAQKNGLPLPALYEDPAYGAINHNILSTSTLSSPALLAGGFGPVVQDGYGIGYNIQDAYLGSVVTSYKPHRNGREFVDCLREAYEDITKVLTTGSSKPSKEK</sequence>
<reference evidence="11" key="1">
    <citation type="submission" date="2022-08" db="UniProtKB">
        <authorList>
            <consortium name="EnsemblMetazoa"/>
        </authorList>
    </citation>
    <scope>IDENTIFICATION</scope>
    <source>
        <strain evidence="11">EBRO</strain>
    </source>
</reference>
<evidence type="ECO:0000259" key="10">
    <source>
        <dbReference type="Pfam" id="PF00755"/>
    </source>
</evidence>
<name>A0A182JI10_ANOAO</name>
<dbReference type="Gene3D" id="3.30.559.10">
    <property type="entry name" value="Chloramphenicol acetyltransferase-like domain"/>
    <property type="match status" value="1"/>
</dbReference>
<evidence type="ECO:0000256" key="5">
    <source>
        <dbReference type="ARBA" id="ARBA00022832"/>
    </source>
</evidence>
<comment type="catalytic activity">
    <reaction evidence="8">
        <text>4,8-dimethylnonanoyl-CoA + (R)-carnitine = O-4,8-dimethylnonanoyl-(R)-carnitine + CoA</text>
        <dbReference type="Rhea" id="RHEA:44860"/>
        <dbReference type="ChEBI" id="CHEBI:16347"/>
        <dbReference type="ChEBI" id="CHEBI:57287"/>
        <dbReference type="ChEBI" id="CHEBI:77061"/>
        <dbReference type="ChEBI" id="CHEBI:84654"/>
    </reaction>
</comment>
<proteinExistence type="inferred from homology"/>
<organism evidence="11">
    <name type="scientific">Anopheles atroparvus</name>
    <name type="common">European mosquito</name>
    <dbReference type="NCBI Taxonomy" id="41427"/>
    <lineage>
        <taxon>Eukaryota</taxon>
        <taxon>Metazoa</taxon>
        <taxon>Ecdysozoa</taxon>
        <taxon>Arthropoda</taxon>
        <taxon>Hexapoda</taxon>
        <taxon>Insecta</taxon>
        <taxon>Pterygota</taxon>
        <taxon>Neoptera</taxon>
        <taxon>Endopterygota</taxon>
        <taxon>Diptera</taxon>
        <taxon>Nematocera</taxon>
        <taxon>Culicoidea</taxon>
        <taxon>Culicidae</taxon>
        <taxon>Anophelinae</taxon>
        <taxon>Anopheles</taxon>
    </lineage>
</organism>
<keyword evidence="7 9" id="KW-0012">Acyltransferase</keyword>
<dbReference type="InterPro" id="IPR042572">
    <property type="entry name" value="Carn_acyl_trans_N"/>
</dbReference>
<dbReference type="FunFam" id="1.10.275.20:FF:000001">
    <property type="entry name" value="carnitine O-palmitoyltransferase 2, mitochondrial"/>
    <property type="match status" value="1"/>
</dbReference>
<dbReference type="InterPro" id="IPR000542">
    <property type="entry name" value="Carn_acyl_trans"/>
</dbReference>
<comment type="pathway">
    <text evidence="1">Lipid metabolism; fatty acid beta-oxidation.</text>
</comment>
<dbReference type="GO" id="GO:0006635">
    <property type="term" value="P:fatty acid beta-oxidation"/>
    <property type="evidence" value="ECO:0007669"/>
    <property type="project" value="TreeGrafter"/>
</dbReference>
<dbReference type="GO" id="GO:0005739">
    <property type="term" value="C:mitochondrion"/>
    <property type="evidence" value="ECO:0007669"/>
    <property type="project" value="TreeGrafter"/>
</dbReference>
<dbReference type="VEuPathDB" id="VectorBase:AATE018469"/>
<evidence type="ECO:0000256" key="2">
    <source>
        <dbReference type="ARBA" id="ARBA00005232"/>
    </source>
</evidence>
<evidence type="ECO:0000256" key="7">
    <source>
        <dbReference type="ARBA" id="ARBA00023315"/>
    </source>
</evidence>
<keyword evidence="5" id="KW-0276">Fatty acid metabolism</keyword>
<evidence type="ECO:0000256" key="3">
    <source>
        <dbReference type="ARBA" id="ARBA00022448"/>
    </source>
</evidence>
<keyword evidence="6" id="KW-0443">Lipid metabolism</keyword>
<dbReference type="InterPro" id="IPR042231">
    <property type="entry name" value="Cho/carn_acyl_trans_2"/>
</dbReference>
<dbReference type="EnsemblMetazoa" id="AATE018469-RA">
    <property type="protein sequence ID" value="AATE018469-PA.1"/>
    <property type="gene ID" value="AATE018469"/>
</dbReference>
<accession>A0A182JI10</accession>
<dbReference type="Pfam" id="PF00755">
    <property type="entry name" value="Carn_acyltransf"/>
    <property type="match status" value="1"/>
</dbReference>
<evidence type="ECO:0000256" key="8">
    <source>
        <dbReference type="ARBA" id="ARBA00048999"/>
    </source>
</evidence>
<keyword evidence="4 9" id="KW-0808">Transferase</keyword>
<evidence type="ECO:0000256" key="4">
    <source>
        <dbReference type="ARBA" id="ARBA00022679"/>
    </source>
</evidence>
<evidence type="ECO:0000256" key="6">
    <source>
        <dbReference type="ARBA" id="ARBA00023098"/>
    </source>
</evidence>
<dbReference type="Gene3D" id="3.30.559.70">
    <property type="entry name" value="Choline/Carnitine o-acyltransferase, domain 2"/>
    <property type="match status" value="1"/>
</dbReference>
<dbReference type="InterPro" id="IPR023213">
    <property type="entry name" value="CAT-like_dom_sf"/>
</dbReference>
<dbReference type="Gene3D" id="1.20.1280.180">
    <property type="match status" value="1"/>
</dbReference>
<evidence type="ECO:0000256" key="1">
    <source>
        <dbReference type="ARBA" id="ARBA00005005"/>
    </source>
</evidence>
<evidence type="ECO:0000256" key="9">
    <source>
        <dbReference type="RuleBase" id="RU003801"/>
    </source>
</evidence>
<dbReference type="InterPro" id="IPR039551">
    <property type="entry name" value="Cho/carn_acyl_trans"/>
</dbReference>
<dbReference type="AlphaFoldDB" id="A0A182JI10"/>
<keyword evidence="3" id="KW-0813">Transport</keyword>
<dbReference type="PROSITE" id="PS00440">
    <property type="entry name" value="ACYLTRANSF_C_2"/>
    <property type="match status" value="1"/>
</dbReference>
<dbReference type="PANTHER" id="PTHR22589:SF16">
    <property type="entry name" value="CARNITINE O-PALMITOYLTRANSFERASE 2, MITOCHONDRIAL"/>
    <property type="match status" value="1"/>
</dbReference>
<protein>
    <recommendedName>
        <fullName evidence="10">Choline/carnitine acyltransferase domain-containing protein</fullName>
    </recommendedName>
</protein>
<dbReference type="Gene3D" id="1.10.275.20">
    <property type="entry name" value="Choline/Carnitine o-acyltransferase"/>
    <property type="match status" value="1"/>
</dbReference>
<feature type="domain" description="Choline/carnitine acyltransferase" evidence="10">
    <location>
        <begin position="52"/>
        <end position="649"/>
    </location>
</feature>
<dbReference type="PANTHER" id="PTHR22589">
    <property type="entry name" value="CARNITINE O-ACYLTRANSFERASE"/>
    <property type="match status" value="1"/>
</dbReference>
<comment type="similarity">
    <text evidence="2 9">Belongs to the carnitine/choline acetyltransferase family.</text>
</comment>
<dbReference type="GO" id="GO:0004095">
    <property type="term" value="F:carnitine O-palmitoyltransferase activity"/>
    <property type="evidence" value="ECO:0007669"/>
    <property type="project" value="TreeGrafter"/>
</dbReference>